<evidence type="ECO:0000313" key="3">
    <source>
        <dbReference type="Proteomes" id="UP001500034"/>
    </source>
</evidence>
<organism evidence="2 3">
    <name type="scientific">Streptomyces marokkonensis</name>
    <dbReference type="NCBI Taxonomy" id="324855"/>
    <lineage>
        <taxon>Bacteria</taxon>
        <taxon>Bacillati</taxon>
        <taxon>Actinomycetota</taxon>
        <taxon>Actinomycetes</taxon>
        <taxon>Kitasatosporales</taxon>
        <taxon>Streptomycetaceae</taxon>
        <taxon>Streptomyces</taxon>
    </lineage>
</organism>
<gene>
    <name evidence="2" type="ORF">GCM10022384_00340</name>
</gene>
<proteinExistence type="predicted"/>
<evidence type="ECO:0000256" key="1">
    <source>
        <dbReference type="SAM" id="MobiDB-lite"/>
    </source>
</evidence>
<evidence type="ECO:0000313" key="2">
    <source>
        <dbReference type="EMBL" id="GAA3950404.1"/>
    </source>
</evidence>
<dbReference type="EMBL" id="BAABCQ010000001">
    <property type="protein sequence ID" value="GAA3950404.1"/>
    <property type="molecule type" value="Genomic_DNA"/>
</dbReference>
<feature type="region of interest" description="Disordered" evidence="1">
    <location>
        <begin position="33"/>
        <end position="61"/>
    </location>
</feature>
<name>A0ABP7NML6_9ACTN</name>
<keyword evidence="3" id="KW-1185">Reference proteome</keyword>
<dbReference type="Proteomes" id="UP001500034">
    <property type="component" value="Unassembled WGS sequence"/>
</dbReference>
<protein>
    <submittedName>
        <fullName evidence="2">Uncharacterized protein</fullName>
    </submittedName>
</protein>
<accession>A0ABP7NML6</accession>
<reference evidence="3" key="1">
    <citation type="journal article" date="2019" name="Int. J. Syst. Evol. Microbiol.">
        <title>The Global Catalogue of Microorganisms (GCM) 10K type strain sequencing project: providing services to taxonomists for standard genome sequencing and annotation.</title>
        <authorList>
            <consortium name="The Broad Institute Genomics Platform"/>
            <consortium name="The Broad Institute Genome Sequencing Center for Infectious Disease"/>
            <person name="Wu L."/>
            <person name="Ma J."/>
        </authorList>
    </citation>
    <scope>NUCLEOTIDE SEQUENCE [LARGE SCALE GENOMIC DNA]</scope>
    <source>
        <strain evidence="3">JCM 17027</strain>
    </source>
</reference>
<comment type="caution">
    <text evidence="2">The sequence shown here is derived from an EMBL/GenBank/DDBJ whole genome shotgun (WGS) entry which is preliminary data.</text>
</comment>
<sequence>MECHRVRAARPSLGRRFAESHGQDGYSGVYELMRGTRRVPGTEPSGGGGSVRSGPRPRPEA</sequence>